<sequence>MNVNTPHTRRDGPQDERLFISLDTLLESRHQCQRMPLFRGPLQASRQLGRQYSRLRGRGVDFDQVRAYQPGDDIRSIDWRVTARTGKVHTKVFNEERERPVFIVCEQSDRLFLGSQLCFKSVLAAQACSLIAWTALAHNDRVGGVVFGKTCHEVRPQRNRQSLLRLFKLLIDANHSLAPPADSTGETPRELLNQALRHTREVVRPGSILYIICDHSAVDRVNQSLLAPLALHNDLVLLPLYDSLDAELPSADQLDFVQNGDRVSINSRDASVRGAYAAQFVAQQLAWENLARRLGCSLFSLHTGSNAQTQIGTMFSAQKRRVRR</sequence>
<evidence type="ECO:0000313" key="2">
    <source>
        <dbReference type="EMBL" id="GGD09709.1"/>
    </source>
</evidence>
<dbReference type="EMBL" id="BMFF01000008">
    <property type="protein sequence ID" value="GGD09709.1"/>
    <property type="molecule type" value="Genomic_DNA"/>
</dbReference>
<evidence type="ECO:0000313" key="3">
    <source>
        <dbReference type="Proteomes" id="UP000638188"/>
    </source>
</evidence>
<dbReference type="Proteomes" id="UP000638188">
    <property type="component" value="Unassembled WGS sequence"/>
</dbReference>
<dbReference type="Pfam" id="PF01882">
    <property type="entry name" value="DUF58"/>
    <property type="match status" value="1"/>
</dbReference>
<proteinExistence type="predicted"/>
<reference evidence="3" key="1">
    <citation type="journal article" date="2019" name="Int. J. Syst. Evol. Microbiol.">
        <title>The Global Catalogue of Microorganisms (GCM) 10K type strain sequencing project: providing services to taxonomists for standard genome sequencing and annotation.</title>
        <authorList>
            <consortium name="The Broad Institute Genomics Platform"/>
            <consortium name="The Broad Institute Genome Sequencing Center for Infectious Disease"/>
            <person name="Wu L."/>
            <person name="Ma J."/>
        </authorList>
    </citation>
    <scope>NUCLEOTIDE SEQUENCE [LARGE SCALE GENOMIC DNA]</scope>
    <source>
        <strain evidence="3">CGMCC 1.12482</strain>
    </source>
</reference>
<dbReference type="InterPro" id="IPR002881">
    <property type="entry name" value="DUF58"/>
</dbReference>
<gene>
    <name evidence="2" type="ORF">GCM10007418_30930</name>
</gene>
<protein>
    <recommendedName>
        <fullName evidence="1">DUF58 domain-containing protein</fullName>
    </recommendedName>
</protein>
<evidence type="ECO:0000259" key="1">
    <source>
        <dbReference type="Pfam" id="PF01882"/>
    </source>
</evidence>
<keyword evidence="3" id="KW-1185">Reference proteome</keyword>
<name>A0ABQ1Q1Z4_9GAMM</name>
<dbReference type="PANTHER" id="PTHR33608">
    <property type="entry name" value="BLL2464 PROTEIN"/>
    <property type="match status" value="1"/>
</dbReference>
<feature type="domain" description="DUF58" evidence="1">
    <location>
        <begin position="64"/>
        <end position="284"/>
    </location>
</feature>
<comment type="caution">
    <text evidence="2">The sequence shown here is derived from an EMBL/GenBank/DDBJ whole genome shotgun (WGS) entry which is preliminary data.</text>
</comment>
<organism evidence="2 3">
    <name type="scientific">Halopseudomonas salina</name>
    <dbReference type="NCBI Taxonomy" id="1323744"/>
    <lineage>
        <taxon>Bacteria</taxon>
        <taxon>Pseudomonadati</taxon>
        <taxon>Pseudomonadota</taxon>
        <taxon>Gammaproteobacteria</taxon>
        <taxon>Pseudomonadales</taxon>
        <taxon>Pseudomonadaceae</taxon>
        <taxon>Halopseudomonas</taxon>
    </lineage>
</organism>
<accession>A0ABQ1Q1Z4</accession>
<dbReference type="PANTHER" id="PTHR33608:SF12">
    <property type="entry name" value="DUF58 DOMAIN-CONTAINING PROTEIN"/>
    <property type="match status" value="1"/>
</dbReference>